<evidence type="ECO:0000313" key="2">
    <source>
        <dbReference type="WBParaSite" id="Pan_g5087.t1"/>
    </source>
</evidence>
<name>A0A7E4W0S7_PANRE</name>
<dbReference type="AlphaFoldDB" id="A0A7E4W0S7"/>
<dbReference type="Proteomes" id="UP000492821">
    <property type="component" value="Unassembled WGS sequence"/>
</dbReference>
<reference evidence="2" key="2">
    <citation type="submission" date="2020-10" db="UniProtKB">
        <authorList>
            <consortium name="WormBaseParasite"/>
        </authorList>
    </citation>
    <scope>IDENTIFICATION</scope>
</reference>
<sequence length="121" mass="13251">MGSSSSHITVPTTTDWMIVTDLAENGKLRLGDIIEFANGVFGIVTSLPNADNNDHNVITVMNGTVQEVPLYSVCYTARKNNFYDDISTAYAPRVILKNARDNIGKHADDSKSFVKLCRNGV</sequence>
<proteinExistence type="predicted"/>
<accession>A0A7E4W0S7</accession>
<dbReference type="WBParaSite" id="Pan_g5087.t1">
    <property type="protein sequence ID" value="Pan_g5087.t1"/>
    <property type="gene ID" value="Pan_g5087"/>
</dbReference>
<protein>
    <submittedName>
        <fullName evidence="2">Methylase_S domain-containing protein</fullName>
    </submittedName>
</protein>
<evidence type="ECO:0000313" key="1">
    <source>
        <dbReference type="Proteomes" id="UP000492821"/>
    </source>
</evidence>
<reference evidence="1" key="1">
    <citation type="journal article" date="2013" name="Genetics">
        <title>The draft genome and transcriptome of Panagrellus redivivus are shaped by the harsh demands of a free-living lifestyle.</title>
        <authorList>
            <person name="Srinivasan J."/>
            <person name="Dillman A.R."/>
            <person name="Macchietto M.G."/>
            <person name="Heikkinen L."/>
            <person name="Lakso M."/>
            <person name="Fracchia K.M."/>
            <person name="Antoshechkin I."/>
            <person name="Mortazavi A."/>
            <person name="Wong G."/>
            <person name="Sternberg P.W."/>
        </authorList>
    </citation>
    <scope>NUCLEOTIDE SEQUENCE [LARGE SCALE GENOMIC DNA]</scope>
    <source>
        <strain evidence="1">MT8872</strain>
    </source>
</reference>
<organism evidence="1 2">
    <name type="scientific">Panagrellus redivivus</name>
    <name type="common">Microworm</name>
    <dbReference type="NCBI Taxonomy" id="6233"/>
    <lineage>
        <taxon>Eukaryota</taxon>
        <taxon>Metazoa</taxon>
        <taxon>Ecdysozoa</taxon>
        <taxon>Nematoda</taxon>
        <taxon>Chromadorea</taxon>
        <taxon>Rhabditida</taxon>
        <taxon>Tylenchina</taxon>
        <taxon>Panagrolaimomorpha</taxon>
        <taxon>Panagrolaimoidea</taxon>
        <taxon>Panagrolaimidae</taxon>
        <taxon>Panagrellus</taxon>
    </lineage>
</organism>
<keyword evidence="1" id="KW-1185">Reference proteome</keyword>